<dbReference type="EMBL" id="LFIW01001090">
    <property type="protein sequence ID" value="KZL83632.1"/>
    <property type="molecule type" value="Genomic_DNA"/>
</dbReference>
<keyword evidence="9" id="KW-1185">Reference proteome</keyword>
<accession>A0A161Y2K7</accession>
<organism evidence="8 9">
    <name type="scientific">Colletotrichum incanum</name>
    <name type="common">Soybean anthracnose fungus</name>
    <dbReference type="NCBI Taxonomy" id="1573173"/>
    <lineage>
        <taxon>Eukaryota</taxon>
        <taxon>Fungi</taxon>
        <taxon>Dikarya</taxon>
        <taxon>Ascomycota</taxon>
        <taxon>Pezizomycotina</taxon>
        <taxon>Sordariomycetes</taxon>
        <taxon>Hypocreomycetidae</taxon>
        <taxon>Glomerellales</taxon>
        <taxon>Glomerellaceae</taxon>
        <taxon>Colletotrichum</taxon>
        <taxon>Colletotrichum spaethianum species complex</taxon>
    </lineage>
</organism>
<proteinExistence type="inferred from homology"/>
<evidence type="ECO:0000256" key="3">
    <source>
        <dbReference type="ARBA" id="ARBA00022989"/>
    </source>
</evidence>
<keyword evidence="4 6" id="KW-0472">Membrane</keyword>
<dbReference type="InterPro" id="IPR049326">
    <property type="entry name" value="Rhodopsin_dom_fungi"/>
</dbReference>
<dbReference type="Proteomes" id="UP000076584">
    <property type="component" value="Unassembled WGS sequence"/>
</dbReference>
<evidence type="ECO:0000313" key="9">
    <source>
        <dbReference type="Proteomes" id="UP000076584"/>
    </source>
</evidence>
<dbReference type="Pfam" id="PF20684">
    <property type="entry name" value="Fung_rhodopsin"/>
    <property type="match status" value="1"/>
</dbReference>
<evidence type="ECO:0000256" key="5">
    <source>
        <dbReference type="ARBA" id="ARBA00038359"/>
    </source>
</evidence>
<dbReference type="InterPro" id="IPR052337">
    <property type="entry name" value="SAT4-like"/>
</dbReference>
<dbReference type="AlphaFoldDB" id="A0A161Y2K7"/>
<gene>
    <name evidence="8" type="ORF">CI238_05993</name>
</gene>
<evidence type="ECO:0000313" key="8">
    <source>
        <dbReference type="EMBL" id="KZL83632.1"/>
    </source>
</evidence>
<evidence type="ECO:0000256" key="2">
    <source>
        <dbReference type="ARBA" id="ARBA00022692"/>
    </source>
</evidence>
<dbReference type="PANTHER" id="PTHR33048:SF143">
    <property type="entry name" value="EXTRACELLULAR MEMBRANE PROTEIN CFEM DOMAIN-CONTAINING PROTEIN-RELATED"/>
    <property type="match status" value="1"/>
</dbReference>
<feature type="domain" description="Rhodopsin" evidence="7">
    <location>
        <begin position="72"/>
        <end position="292"/>
    </location>
</feature>
<comment type="subcellular location">
    <subcellularLocation>
        <location evidence="1">Membrane</location>
        <topology evidence="1">Multi-pass membrane protein</topology>
    </subcellularLocation>
</comment>
<dbReference type="PANTHER" id="PTHR33048">
    <property type="entry name" value="PTH11-LIKE INTEGRAL MEMBRANE PROTEIN (AFU_ORTHOLOGUE AFUA_5G11245)"/>
    <property type="match status" value="1"/>
</dbReference>
<name>A0A161Y2K7_COLIC</name>
<evidence type="ECO:0000259" key="7">
    <source>
        <dbReference type="Pfam" id="PF20684"/>
    </source>
</evidence>
<comment type="caution">
    <text evidence="8">The sequence shown here is derived from an EMBL/GenBank/DDBJ whole genome shotgun (WGS) entry which is preliminary data.</text>
</comment>
<evidence type="ECO:0000256" key="6">
    <source>
        <dbReference type="SAM" id="Phobius"/>
    </source>
</evidence>
<keyword evidence="2 6" id="KW-0812">Transmembrane</keyword>
<evidence type="ECO:0000256" key="4">
    <source>
        <dbReference type="ARBA" id="ARBA00023136"/>
    </source>
</evidence>
<protein>
    <submittedName>
        <fullName evidence="8">Cfem domain-containing protein</fullName>
    </submittedName>
</protein>
<feature type="transmembrane region" description="Helical" evidence="6">
    <location>
        <begin position="116"/>
        <end position="141"/>
    </location>
</feature>
<feature type="transmembrane region" description="Helical" evidence="6">
    <location>
        <begin position="202"/>
        <end position="225"/>
    </location>
</feature>
<dbReference type="GO" id="GO:0016020">
    <property type="term" value="C:membrane"/>
    <property type="evidence" value="ECO:0007669"/>
    <property type="project" value="UniProtKB-SubCell"/>
</dbReference>
<sequence length="367" mass="41700">MAFQIVRSESKVPIWMKLVTDEESWNRSPAYCKISITRFVPPPTSHVYAMTQFLRHMCRLASCPTAQSRDASGFDRYFSHFRPFQLLPVSGLYLAVDRAGEGRDIWTLNPDQITDFLVLFYALGLGYISCLPFVKASILFMHLRIFPDEKFRIILWCTQVFNCLLLLESFAGTICSCHPLNFFWSGWAGEMKGKCIKVNAFILFYGVVSVVLDLWMLILPATQLYSLHMKLRKKIGVMLMFSVGIFSECISHQNTAALCNILKNHRSLWSRIELCVGIFVAYLPSTRQVWRRFFPTLLEAMRALRPGQSAITSNNRSQELTGSGPSGRPYVVSYKESSIAHLVGGFKKVSLTNLSPIESGLETTEKK</sequence>
<evidence type="ECO:0000256" key="1">
    <source>
        <dbReference type="ARBA" id="ARBA00004141"/>
    </source>
</evidence>
<reference evidence="8 9" key="1">
    <citation type="submission" date="2015-06" db="EMBL/GenBank/DDBJ databases">
        <title>Survival trade-offs in plant roots during colonization by closely related pathogenic and mutualistic fungi.</title>
        <authorList>
            <person name="Hacquard S."/>
            <person name="Kracher B."/>
            <person name="Hiruma K."/>
            <person name="Weinman A."/>
            <person name="Muench P."/>
            <person name="Garrido Oter R."/>
            <person name="Ver Loren van Themaat E."/>
            <person name="Dallerey J.-F."/>
            <person name="Damm U."/>
            <person name="Henrissat B."/>
            <person name="Lespinet O."/>
            <person name="Thon M."/>
            <person name="Kemen E."/>
            <person name="McHardy A.C."/>
            <person name="Schulze-Lefert P."/>
            <person name="O'Connell R.J."/>
        </authorList>
    </citation>
    <scope>NUCLEOTIDE SEQUENCE [LARGE SCALE GENOMIC DNA]</scope>
    <source>
        <strain evidence="8 9">MAFF 238704</strain>
    </source>
</reference>
<keyword evidence="3 6" id="KW-1133">Transmembrane helix</keyword>
<comment type="similarity">
    <text evidence="5">Belongs to the SAT4 family.</text>
</comment>